<name>A0A285P5A0_9BACI</name>
<evidence type="ECO:0000259" key="2">
    <source>
        <dbReference type="PROSITE" id="PS50263"/>
    </source>
</evidence>
<keyword evidence="4" id="KW-1185">Reference proteome</keyword>
<proteinExistence type="inferred from homology"/>
<dbReference type="PANTHER" id="PTHR23088">
    <property type="entry name" value="NITRILASE-RELATED"/>
    <property type="match status" value="1"/>
</dbReference>
<dbReference type="SUPFAM" id="SSF56317">
    <property type="entry name" value="Carbon-nitrogen hydrolase"/>
    <property type="match status" value="1"/>
</dbReference>
<evidence type="ECO:0000313" key="3">
    <source>
        <dbReference type="EMBL" id="SNZ16895.1"/>
    </source>
</evidence>
<dbReference type="PANTHER" id="PTHR23088:SF27">
    <property type="entry name" value="DEAMINATED GLUTATHIONE AMIDASE"/>
    <property type="match status" value="1"/>
</dbReference>
<dbReference type="InterPro" id="IPR036526">
    <property type="entry name" value="C-N_Hydrolase_sf"/>
</dbReference>
<sequence length="261" mass="29306">MKLALVQHNVVFGDPDTNYEQVEALIIEAQKNADVIVLPELWTTGYDLTRLDEISDTQGETTKHFISDLAKAYKVHIVAGSIAKQTESGMYNTMLVYGPTGDLLHEYDKAHLFRLMDEEKYLHQGDKTASFSLGTVQAAGVICYDIRFPEFIRTHMINGQQMLFVVAEWPKPRLDHWRALLLSRAIENQCFVVACNRAGSDPANAFAGHSIIIGPWGEIIAEAGEEATILYGEVNLGHVDDVRSQIPVFQDRRPTIYDVQK</sequence>
<dbReference type="PROSITE" id="PS50263">
    <property type="entry name" value="CN_HYDROLASE"/>
    <property type="match status" value="1"/>
</dbReference>
<comment type="similarity">
    <text evidence="1">Belongs to the carbon-nitrogen hydrolase superfamily. NIT1/NIT2 family.</text>
</comment>
<keyword evidence="3" id="KW-0378">Hydrolase</keyword>
<dbReference type="STRING" id="586416.GZ22_01480"/>
<gene>
    <name evidence="3" type="ORF">SAMN05421503_3051</name>
</gene>
<dbReference type="Proteomes" id="UP000219356">
    <property type="component" value="Unassembled WGS sequence"/>
</dbReference>
<accession>A0A285P5A0</accession>
<dbReference type="CDD" id="cd07583">
    <property type="entry name" value="nitrilase_5"/>
    <property type="match status" value="1"/>
</dbReference>
<dbReference type="EMBL" id="OBEK01000005">
    <property type="protein sequence ID" value="SNZ16895.1"/>
    <property type="molecule type" value="Genomic_DNA"/>
</dbReference>
<dbReference type="GO" id="GO:0016787">
    <property type="term" value="F:hydrolase activity"/>
    <property type="evidence" value="ECO:0007669"/>
    <property type="project" value="UniProtKB-KW"/>
</dbReference>
<feature type="domain" description="CN hydrolase" evidence="2">
    <location>
        <begin position="1"/>
        <end position="236"/>
    </location>
</feature>
<dbReference type="Pfam" id="PF00795">
    <property type="entry name" value="CN_hydrolase"/>
    <property type="match status" value="1"/>
</dbReference>
<evidence type="ECO:0000256" key="1">
    <source>
        <dbReference type="ARBA" id="ARBA00010613"/>
    </source>
</evidence>
<dbReference type="AlphaFoldDB" id="A0A285P5A0"/>
<dbReference type="Gene3D" id="3.60.110.10">
    <property type="entry name" value="Carbon-nitrogen hydrolase"/>
    <property type="match status" value="1"/>
</dbReference>
<organism evidence="3 4">
    <name type="scientific">Terribacillus aidingensis</name>
    <dbReference type="NCBI Taxonomy" id="586416"/>
    <lineage>
        <taxon>Bacteria</taxon>
        <taxon>Bacillati</taxon>
        <taxon>Bacillota</taxon>
        <taxon>Bacilli</taxon>
        <taxon>Bacillales</taxon>
        <taxon>Bacillaceae</taxon>
        <taxon>Terribacillus</taxon>
    </lineage>
</organism>
<dbReference type="InterPro" id="IPR003010">
    <property type="entry name" value="C-N_Hydrolase"/>
</dbReference>
<reference evidence="4" key="1">
    <citation type="submission" date="2017-09" db="EMBL/GenBank/DDBJ databases">
        <authorList>
            <person name="Varghese N."/>
            <person name="Submissions S."/>
        </authorList>
    </citation>
    <scope>NUCLEOTIDE SEQUENCE [LARGE SCALE GENOMIC DNA]</scope>
    <source>
        <strain evidence="4">CGMCC 1.8913</strain>
    </source>
</reference>
<dbReference type="OrthoDB" id="9811121at2"/>
<dbReference type="RefSeq" id="WP_097043255.1">
    <property type="nucleotide sequence ID" value="NZ_OBEK01000005.1"/>
</dbReference>
<protein>
    <submittedName>
        <fullName evidence="3">Predicted amidohydrolase</fullName>
    </submittedName>
</protein>
<evidence type="ECO:0000313" key="4">
    <source>
        <dbReference type="Proteomes" id="UP000219356"/>
    </source>
</evidence>